<dbReference type="CDD" id="cd05247">
    <property type="entry name" value="UDP_G4E_1_SDR_e"/>
    <property type="match status" value="1"/>
</dbReference>
<dbReference type="Gene3D" id="3.90.25.10">
    <property type="entry name" value="UDP-galactose 4-epimerase, domain 1"/>
    <property type="match status" value="1"/>
</dbReference>
<organism evidence="12 13">
    <name type="scientific">Candidatus Nomurabacteria bacterium GW2011_GWB1_44_12</name>
    <dbReference type="NCBI Taxonomy" id="1618748"/>
    <lineage>
        <taxon>Bacteria</taxon>
        <taxon>Candidatus Nomuraibacteriota</taxon>
    </lineage>
</organism>
<evidence type="ECO:0000256" key="6">
    <source>
        <dbReference type="ARBA" id="ARBA00018569"/>
    </source>
</evidence>
<dbReference type="UniPathway" id="UPA00214"/>
<dbReference type="EMBL" id="LCHP01000002">
    <property type="protein sequence ID" value="KKT37075.1"/>
    <property type="molecule type" value="Genomic_DNA"/>
</dbReference>
<dbReference type="AlphaFoldDB" id="A0A837I800"/>
<dbReference type="PANTHER" id="PTHR43725">
    <property type="entry name" value="UDP-GLUCOSE 4-EPIMERASE"/>
    <property type="match status" value="1"/>
</dbReference>
<dbReference type="EC" id="5.1.3.2" evidence="5 10"/>
<dbReference type="GO" id="GO:0005829">
    <property type="term" value="C:cytosol"/>
    <property type="evidence" value="ECO:0007669"/>
    <property type="project" value="TreeGrafter"/>
</dbReference>
<dbReference type="InterPro" id="IPR036291">
    <property type="entry name" value="NAD(P)-bd_dom_sf"/>
</dbReference>
<keyword evidence="10" id="KW-0119">Carbohydrate metabolism</keyword>
<comment type="cofactor">
    <cofactor evidence="2 10">
        <name>NAD(+)</name>
        <dbReference type="ChEBI" id="CHEBI:57540"/>
    </cofactor>
</comment>
<dbReference type="Proteomes" id="UP000033815">
    <property type="component" value="Unassembled WGS sequence"/>
</dbReference>
<gene>
    <name evidence="12" type="ORF">UW25_C0002G0021</name>
</gene>
<name>A0A837I800_9BACT</name>
<dbReference type="NCBIfam" id="TIGR01179">
    <property type="entry name" value="galE"/>
    <property type="match status" value="1"/>
</dbReference>
<evidence type="ECO:0000313" key="13">
    <source>
        <dbReference type="Proteomes" id="UP000033815"/>
    </source>
</evidence>
<evidence type="ECO:0000259" key="11">
    <source>
        <dbReference type="Pfam" id="PF01370"/>
    </source>
</evidence>
<dbReference type="SUPFAM" id="SSF51735">
    <property type="entry name" value="NAD(P)-binding Rossmann-fold domains"/>
    <property type="match status" value="1"/>
</dbReference>
<dbReference type="GO" id="GO:0003978">
    <property type="term" value="F:UDP-glucose 4-epimerase activity"/>
    <property type="evidence" value="ECO:0007669"/>
    <property type="project" value="UniProtKB-UniRule"/>
</dbReference>
<dbReference type="InterPro" id="IPR005886">
    <property type="entry name" value="UDP_G4E"/>
</dbReference>
<keyword evidence="7 10" id="KW-0520">NAD</keyword>
<accession>A0A837I800</accession>
<evidence type="ECO:0000256" key="1">
    <source>
        <dbReference type="ARBA" id="ARBA00000083"/>
    </source>
</evidence>
<evidence type="ECO:0000256" key="4">
    <source>
        <dbReference type="ARBA" id="ARBA00007637"/>
    </source>
</evidence>
<evidence type="ECO:0000256" key="3">
    <source>
        <dbReference type="ARBA" id="ARBA00004947"/>
    </source>
</evidence>
<dbReference type="PANTHER" id="PTHR43725:SF47">
    <property type="entry name" value="UDP-GLUCOSE 4-EPIMERASE"/>
    <property type="match status" value="1"/>
</dbReference>
<comment type="catalytic activity">
    <reaction evidence="1 10">
        <text>UDP-alpha-D-glucose = UDP-alpha-D-galactose</text>
        <dbReference type="Rhea" id="RHEA:22168"/>
        <dbReference type="ChEBI" id="CHEBI:58885"/>
        <dbReference type="ChEBI" id="CHEBI:66914"/>
        <dbReference type="EC" id="5.1.3.2"/>
    </reaction>
</comment>
<evidence type="ECO:0000256" key="2">
    <source>
        <dbReference type="ARBA" id="ARBA00001911"/>
    </source>
</evidence>
<evidence type="ECO:0000256" key="10">
    <source>
        <dbReference type="RuleBase" id="RU366046"/>
    </source>
</evidence>
<dbReference type="Pfam" id="PF01370">
    <property type="entry name" value="Epimerase"/>
    <property type="match status" value="1"/>
</dbReference>
<sequence>MTETAKKTILVTGGAGFIGSDVIIVDNFINSKESVIERLEKITGKRIPFYKVDIRDREALEKIFGEHAIEAVIHCAGLKSVGESVKDPLLYYDNNVYGSVVLLQVMAKHNVKKIVFSSSACVYGTEASVPYTETSSIKPVNPYGKSKLFVEEILRDLASSDPDWRVALLRYFNPIGAHSSGLIGEDPNGTPNNLLPYISQVATGLKPELLVFGNDYETPDGTGVRDYIHVVDLALGHTKALAWLDENTGVLTANLGTGKGVSVLELIEAFSRASGRPVPYQFVPRRAGDIASYYADISYAKKELGWHATHTIDEACEDVWRWLSSQKSY</sequence>
<feature type="domain" description="NAD-dependent epimerase/dehydratase" evidence="11">
    <location>
        <begin position="9"/>
        <end position="247"/>
    </location>
</feature>
<keyword evidence="8" id="KW-0299">Galactose metabolism</keyword>
<evidence type="ECO:0000256" key="9">
    <source>
        <dbReference type="ARBA" id="ARBA00023235"/>
    </source>
</evidence>
<dbReference type="InterPro" id="IPR001509">
    <property type="entry name" value="Epimerase_deHydtase"/>
</dbReference>
<evidence type="ECO:0000256" key="8">
    <source>
        <dbReference type="ARBA" id="ARBA00023144"/>
    </source>
</evidence>
<proteinExistence type="inferred from homology"/>
<dbReference type="GO" id="GO:0006012">
    <property type="term" value="P:galactose metabolic process"/>
    <property type="evidence" value="ECO:0007669"/>
    <property type="project" value="UniProtKB-UniPathway"/>
</dbReference>
<evidence type="ECO:0000256" key="5">
    <source>
        <dbReference type="ARBA" id="ARBA00013189"/>
    </source>
</evidence>
<comment type="pathway">
    <text evidence="3 10">Carbohydrate metabolism; galactose metabolism.</text>
</comment>
<dbReference type="NCBIfam" id="NF007956">
    <property type="entry name" value="PRK10675.1"/>
    <property type="match status" value="1"/>
</dbReference>
<keyword evidence="9 10" id="KW-0413">Isomerase</keyword>
<comment type="similarity">
    <text evidence="4 10">Belongs to the NAD(P)-dependent epimerase/dehydratase family.</text>
</comment>
<evidence type="ECO:0000256" key="7">
    <source>
        <dbReference type="ARBA" id="ARBA00023027"/>
    </source>
</evidence>
<evidence type="ECO:0000313" key="12">
    <source>
        <dbReference type="EMBL" id="KKT37075.1"/>
    </source>
</evidence>
<comment type="caution">
    <text evidence="12">The sequence shown here is derived from an EMBL/GenBank/DDBJ whole genome shotgun (WGS) entry which is preliminary data.</text>
</comment>
<reference evidence="12 13" key="1">
    <citation type="journal article" date="2015" name="Nature">
        <title>rRNA introns, odd ribosomes, and small enigmatic genomes across a large radiation of phyla.</title>
        <authorList>
            <person name="Brown C.T."/>
            <person name="Hug L.A."/>
            <person name="Thomas B.C."/>
            <person name="Sharon I."/>
            <person name="Castelle C.J."/>
            <person name="Singh A."/>
            <person name="Wilkins M.J."/>
            <person name="Williams K.H."/>
            <person name="Banfield J.F."/>
        </authorList>
    </citation>
    <scope>NUCLEOTIDE SEQUENCE [LARGE SCALE GENOMIC DNA]</scope>
</reference>
<dbReference type="Gene3D" id="3.40.50.720">
    <property type="entry name" value="NAD(P)-binding Rossmann-like Domain"/>
    <property type="match status" value="1"/>
</dbReference>
<protein>
    <recommendedName>
        <fullName evidence="6 10">UDP-glucose 4-epimerase</fullName>
        <ecNumber evidence="5 10">5.1.3.2</ecNumber>
    </recommendedName>
</protein>
<comment type="subunit">
    <text evidence="10">Homodimer.</text>
</comment>